<keyword evidence="5 6" id="KW-0642">Proline metabolism</keyword>
<comment type="similarity">
    <text evidence="1 6">Belongs to the proline oxidase family.</text>
</comment>
<evidence type="ECO:0000256" key="5">
    <source>
        <dbReference type="ARBA" id="ARBA00023062"/>
    </source>
</evidence>
<evidence type="ECO:0000256" key="4">
    <source>
        <dbReference type="ARBA" id="ARBA00023002"/>
    </source>
</evidence>
<keyword evidence="9" id="KW-1185">Reference proteome</keyword>
<comment type="cofactor">
    <cofactor evidence="6">
        <name>FAD</name>
        <dbReference type="ChEBI" id="CHEBI:57692"/>
    </cofactor>
</comment>
<dbReference type="CDD" id="cd00051">
    <property type="entry name" value="EFh"/>
    <property type="match status" value="1"/>
</dbReference>
<dbReference type="PANTHER" id="PTHR13914">
    <property type="entry name" value="PROLINE OXIDASE"/>
    <property type="match status" value="1"/>
</dbReference>
<dbReference type="PROSITE" id="PS00018">
    <property type="entry name" value="EF_HAND_1"/>
    <property type="match status" value="1"/>
</dbReference>
<dbReference type="Proteomes" id="UP001642484">
    <property type="component" value="Unassembled WGS sequence"/>
</dbReference>
<evidence type="ECO:0000256" key="3">
    <source>
        <dbReference type="ARBA" id="ARBA00022837"/>
    </source>
</evidence>
<evidence type="ECO:0000256" key="2">
    <source>
        <dbReference type="ARBA" id="ARBA00012695"/>
    </source>
</evidence>
<sequence>MLRRVVPWQRTGRYSKVIVGAWHRGHLAAIPARCFAVAATGQTGTGGQSSAPNSAAPKPSACAAEKDFTNAALAFEAKSRWELFRAWCVFQICAIGPIVRHCDTLYMYSVKVLGPRLTHLLLRKTFFEHFCAGESSQDILPKMRELQKYNVGGILDYAAEAKDGELPETVKPIDEEETVGAPLSSRSYDYESEALCDARAQIFRVAVRGVKDTIPDGFAAIKLSGLGNPVLLERMSTCLAEVCRLYKRLAHEDINPNENYYMIDRSFKIDLETFKTGWLKMFEGKSEDELKAMFDAMDDNHDGYISYLEWSSGVKLSEINEMVRGCKHQGRLFQAALNEEEVKLYRNMLKRVQGILDLAQELGVRVMIDAEWTDIQPAIDHITIFMQRIYNKGELPIVFNTYQTYLKGMPTRVQRDLDRSRREGWRFGAKLVRGAYMVSERQKASQRGLESPICETYEETEENFHQAIDCILAHGEDKTEASPGGAAAEVLVASHNRHSVERTIQKMTEMGVAQDRVGFGQLMGMADHLTYTLARYGYRSYKYVPYGPVDEVVPYLIRRTQENSSILGSPSVQEERQMLGRELLRRLRPIA</sequence>
<dbReference type="EC" id="1.5.5.2" evidence="2 6"/>
<dbReference type="PANTHER" id="PTHR13914:SF0">
    <property type="entry name" value="PROLINE DEHYDROGENASE 1, MITOCHONDRIAL"/>
    <property type="match status" value="1"/>
</dbReference>
<comment type="caution">
    <text evidence="8">The sequence shown here is derived from an EMBL/GenBank/DDBJ whole genome shotgun (WGS) entry which is preliminary data.</text>
</comment>
<dbReference type="SMART" id="SM00054">
    <property type="entry name" value="EFh"/>
    <property type="match status" value="1"/>
</dbReference>
<keyword evidence="4 6" id="KW-0560">Oxidoreductase</keyword>
<organism evidence="8 9">
    <name type="scientific">Durusdinium trenchii</name>
    <dbReference type="NCBI Taxonomy" id="1381693"/>
    <lineage>
        <taxon>Eukaryota</taxon>
        <taxon>Sar</taxon>
        <taxon>Alveolata</taxon>
        <taxon>Dinophyceae</taxon>
        <taxon>Suessiales</taxon>
        <taxon>Symbiodiniaceae</taxon>
        <taxon>Durusdinium</taxon>
    </lineage>
</organism>
<dbReference type="InterPro" id="IPR029041">
    <property type="entry name" value="FAD-linked_oxidoreductase-like"/>
</dbReference>
<dbReference type="InterPro" id="IPR018247">
    <property type="entry name" value="EF_Hand_1_Ca_BS"/>
</dbReference>
<evidence type="ECO:0000259" key="7">
    <source>
        <dbReference type="PROSITE" id="PS50222"/>
    </source>
</evidence>
<proteinExistence type="inferred from homology"/>
<protein>
    <recommendedName>
        <fullName evidence="2 6">Proline dehydrogenase</fullName>
        <ecNumber evidence="2 6">1.5.5.2</ecNumber>
    </recommendedName>
</protein>
<evidence type="ECO:0000256" key="1">
    <source>
        <dbReference type="ARBA" id="ARBA00005869"/>
    </source>
</evidence>
<dbReference type="PROSITE" id="PS50222">
    <property type="entry name" value="EF_HAND_2"/>
    <property type="match status" value="1"/>
</dbReference>
<dbReference type="SUPFAM" id="SSF47473">
    <property type="entry name" value="EF-hand"/>
    <property type="match status" value="1"/>
</dbReference>
<dbReference type="InterPro" id="IPR002872">
    <property type="entry name" value="Proline_DH_dom"/>
</dbReference>
<evidence type="ECO:0000256" key="6">
    <source>
        <dbReference type="RuleBase" id="RU364054"/>
    </source>
</evidence>
<keyword evidence="6" id="KW-0274">FAD</keyword>
<gene>
    <name evidence="8" type="ORF">CCMP2556_LOCUS4169</name>
</gene>
<dbReference type="InterPro" id="IPR011992">
    <property type="entry name" value="EF-hand-dom_pair"/>
</dbReference>
<dbReference type="Pfam" id="PF01619">
    <property type="entry name" value="Pro_dh"/>
    <property type="match status" value="1"/>
</dbReference>
<reference evidence="8 9" key="1">
    <citation type="submission" date="2024-02" db="EMBL/GenBank/DDBJ databases">
        <authorList>
            <person name="Chen Y."/>
            <person name="Shah S."/>
            <person name="Dougan E. K."/>
            <person name="Thang M."/>
            <person name="Chan C."/>
        </authorList>
    </citation>
    <scope>NUCLEOTIDE SEQUENCE [LARGE SCALE GENOMIC DNA]</scope>
</reference>
<evidence type="ECO:0000313" key="9">
    <source>
        <dbReference type="Proteomes" id="UP001642484"/>
    </source>
</evidence>
<dbReference type="InterPro" id="IPR002048">
    <property type="entry name" value="EF_hand_dom"/>
</dbReference>
<dbReference type="InterPro" id="IPR015659">
    <property type="entry name" value="Proline_oxidase"/>
</dbReference>
<dbReference type="EMBL" id="CAXAMN010001681">
    <property type="protein sequence ID" value="CAK8995760.1"/>
    <property type="molecule type" value="Genomic_DNA"/>
</dbReference>
<feature type="domain" description="EF-hand" evidence="7">
    <location>
        <begin position="285"/>
        <end position="320"/>
    </location>
</feature>
<comment type="catalytic activity">
    <reaction evidence="6">
        <text>L-proline + a quinone = (S)-1-pyrroline-5-carboxylate + a quinol + H(+)</text>
        <dbReference type="Rhea" id="RHEA:23784"/>
        <dbReference type="ChEBI" id="CHEBI:15378"/>
        <dbReference type="ChEBI" id="CHEBI:17388"/>
        <dbReference type="ChEBI" id="CHEBI:24646"/>
        <dbReference type="ChEBI" id="CHEBI:60039"/>
        <dbReference type="ChEBI" id="CHEBI:132124"/>
        <dbReference type="EC" id="1.5.5.2"/>
    </reaction>
</comment>
<name>A0ABP0HZR9_9DINO</name>
<evidence type="ECO:0000313" key="8">
    <source>
        <dbReference type="EMBL" id="CAK8995760.1"/>
    </source>
</evidence>
<dbReference type="Gene3D" id="3.20.20.220">
    <property type="match status" value="2"/>
</dbReference>
<comment type="function">
    <text evidence="6">Converts proline to delta-1-pyrroline-5-carboxylate.</text>
</comment>
<keyword evidence="3" id="KW-0106">Calcium</keyword>
<dbReference type="SUPFAM" id="SSF51730">
    <property type="entry name" value="FAD-linked oxidoreductase"/>
    <property type="match status" value="1"/>
</dbReference>
<accession>A0ABP0HZR9</accession>
<keyword evidence="6" id="KW-0285">Flavoprotein</keyword>